<protein>
    <recommendedName>
        <fullName evidence="3">Cell division protein FtsQ</fullName>
    </recommendedName>
</protein>
<keyword evidence="2" id="KW-1185">Reference proteome</keyword>
<dbReference type="Proteomes" id="UP000238442">
    <property type="component" value="Chromosome"/>
</dbReference>
<reference evidence="1 2" key="1">
    <citation type="submission" date="2018-02" db="EMBL/GenBank/DDBJ databases">
        <title>Genomic analysis of the strain RR4-38 isolated from a seawater recirculating aquaculture system.</title>
        <authorList>
            <person name="Kim Y.-S."/>
            <person name="Jang Y.H."/>
            <person name="Kim K.-H."/>
        </authorList>
    </citation>
    <scope>NUCLEOTIDE SEQUENCE [LARGE SCALE GENOMIC DNA]</scope>
    <source>
        <strain evidence="1 2">RR4-38</strain>
    </source>
</reference>
<dbReference type="AlphaFoldDB" id="A0A2S0HX37"/>
<dbReference type="EMBL" id="CP027062">
    <property type="protein sequence ID" value="AVI51222.1"/>
    <property type="molecule type" value="Genomic_DNA"/>
</dbReference>
<evidence type="ECO:0008006" key="3">
    <source>
        <dbReference type="Google" id="ProtNLM"/>
    </source>
</evidence>
<proteinExistence type="predicted"/>
<sequence length="222" mass="25343">MVLLLGFSKRRNKERNLEKISIEFIDENEPFITLSAVNKLLIQNADSVTSIVKETLVLNEMEQRLEGNPMIRDAEVFVTVDGALGARIEQRNPIARVASTPDYYLDEDGKKMPLSAVYTARVPLITGKSQSDLTEVTKLLLEIEKDDFMKSSVVGLHIEPTGIIELRLRMHDLRVRFGKPEDIARKFQNFKAFYKKTNQDDLINNYKLVDLQFGNQVVATKK</sequence>
<accession>A0A2S0HX37</accession>
<dbReference type="KEGG" id="aue:C5O00_08555"/>
<gene>
    <name evidence="1" type="ORF">C5O00_08555</name>
</gene>
<dbReference type="GO" id="GO:0051301">
    <property type="term" value="P:cell division"/>
    <property type="evidence" value="ECO:0007669"/>
    <property type="project" value="UniProtKB-KW"/>
</dbReference>
<evidence type="ECO:0000313" key="1">
    <source>
        <dbReference type="EMBL" id="AVI51222.1"/>
    </source>
</evidence>
<name>A0A2S0HX37_9FLAO</name>
<organism evidence="1 2">
    <name type="scientific">Pukyongia salina</name>
    <dbReference type="NCBI Taxonomy" id="2094025"/>
    <lineage>
        <taxon>Bacteria</taxon>
        <taxon>Pseudomonadati</taxon>
        <taxon>Bacteroidota</taxon>
        <taxon>Flavobacteriia</taxon>
        <taxon>Flavobacteriales</taxon>
        <taxon>Flavobacteriaceae</taxon>
        <taxon>Pukyongia</taxon>
    </lineage>
</organism>
<evidence type="ECO:0000313" key="2">
    <source>
        <dbReference type="Proteomes" id="UP000238442"/>
    </source>
</evidence>